<feature type="transmembrane region" description="Helical" evidence="1">
    <location>
        <begin position="52"/>
        <end position="72"/>
    </location>
</feature>
<dbReference type="KEGG" id="aalg:AREALGSMS7_03665"/>
<evidence type="ECO:0000256" key="1">
    <source>
        <dbReference type="SAM" id="Phobius"/>
    </source>
</evidence>
<protein>
    <submittedName>
        <fullName evidence="2">Uncharacterized protein</fullName>
    </submittedName>
</protein>
<dbReference type="RefSeq" id="WP_093979436.1">
    <property type="nucleotide sequence ID" value="NZ_CP022515.1"/>
</dbReference>
<dbReference type="EMBL" id="CP022515">
    <property type="protein sequence ID" value="ASO07084.1"/>
    <property type="molecule type" value="Genomic_DNA"/>
</dbReference>
<name>A0A221V0I0_9FLAO</name>
<accession>A0A221V0I0</accession>
<sequence>MYSSDLNKKDKLYLPHKTAFWAGFFYILTFVSVPTLFLYQSIHKPNYLLSNANYNIVVFGGILEIIGALSGII</sequence>
<reference evidence="2 3" key="1">
    <citation type="submission" date="2017-07" db="EMBL/GenBank/DDBJ databases">
        <title>Genome Sequence of Arenibacter algicola Strain SMS7 Isolated from a culture of the Diatom Skeletonema marinoi.</title>
        <authorList>
            <person name="Topel M."/>
            <person name="Pinder M.I.M."/>
            <person name="Johansson O.N."/>
            <person name="Kourtchenko O."/>
            <person name="Godhe A."/>
            <person name="Clarke A.K."/>
        </authorList>
    </citation>
    <scope>NUCLEOTIDE SEQUENCE [LARGE SCALE GENOMIC DNA]</scope>
    <source>
        <strain evidence="2 3">SMS7</strain>
    </source>
</reference>
<gene>
    <name evidence="2" type="ORF">AREALGSMS7_03665</name>
</gene>
<dbReference type="Proteomes" id="UP000204551">
    <property type="component" value="Chromosome"/>
</dbReference>
<keyword evidence="1" id="KW-0472">Membrane</keyword>
<dbReference type="AlphaFoldDB" id="A0A221V0I0"/>
<keyword evidence="1" id="KW-1133">Transmembrane helix</keyword>
<evidence type="ECO:0000313" key="3">
    <source>
        <dbReference type="Proteomes" id="UP000204551"/>
    </source>
</evidence>
<keyword evidence="1" id="KW-0812">Transmembrane</keyword>
<feature type="transmembrane region" description="Helical" evidence="1">
    <location>
        <begin position="20"/>
        <end position="40"/>
    </location>
</feature>
<proteinExistence type="predicted"/>
<organism evidence="2 3">
    <name type="scientific">Arenibacter algicola</name>
    <dbReference type="NCBI Taxonomy" id="616991"/>
    <lineage>
        <taxon>Bacteria</taxon>
        <taxon>Pseudomonadati</taxon>
        <taxon>Bacteroidota</taxon>
        <taxon>Flavobacteriia</taxon>
        <taxon>Flavobacteriales</taxon>
        <taxon>Flavobacteriaceae</taxon>
        <taxon>Arenibacter</taxon>
    </lineage>
</organism>
<evidence type="ECO:0000313" key="2">
    <source>
        <dbReference type="EMBL" id="ASO07084.1"/>
    </source>
</evidence>